<comment type="caution">
    <text evidence="9">The sequence shown here is derived from an EMBL/GenBank/DDBJ whole genome shotgun (WGS) entry which is preliminary data.</text>
</comment>
<comment type="subcellular location">
    <subcellularLocation>
        <location evidence="1">Cell membrane</location>
        <topology evidence="1">Multi-pass membrane protein</topology>
    </subcellularLocation>
</comment>
<protein>
    <submittedName>
        <fullName evidence="9">Type II secretion system F family protein</fullName>
    </submittedName>
</protein>
<evidence type="ECO:0000256" key="3">
    <source>
        <dbReference type="ARBA" id="ARBA00022475"/>
    </source>
</evidence>
<keyword evidence="5 7" id="KW-1133">Transmembrane helix</keyword>
<evidence type="ECO:0000256" key="1">
    <source>
        <dbReference type="ARBA" id="ARBA00004651"/>
    </source>
</evidence>
<organism evidence="9 10">
    <name type="scientific">Pseudaquabacterium terrae</name>
    <dbReference type="NCBI Taxonomy" id="2732868"/>
    <lineage>
        <taxon>Bacteria</taxon>
        <taxon>Pseudomonadati</taxon>
        <taxon>Pseudomonadota</taxon>
        <taxon>Betaproteobacteria</taxon>
        <taxon>Burkholderiales</taxon>
        <taxon>Sphaerotilaceae</taxon>
        <taxon>Pseudaquabacterium</taxon>
    </lineage>
</organism>
<feature type="transmembrane region" description="Helical" evidence="7">
    <location>
        <begin position="167"/>
        <end position="188"/>
    </location>
</feature>
<dbReference type="PANTHER" id="PTHR30012:SF0">
    <property type="entry name" value="TYPE II SECRETION SYSTEM PROTEIN F-RELATED"/>
    <property type="match status" value="1"/>
</dbReference>
<sequence length="399" mass="43004">MRVRADIVEGRAPPRRIELDAASLDDARRQAQRLGYAVLACHALDDSFGARWQRRRRAGSGRFELPVFVEQLRDLLVAGLSVIEALEALQPDARGDGSTVIDGLARALRSGSPLSGALAQQPVFPALLVALVHAAELTSDLPQALARFLEHEQRIAALRHRVLATSIYPLLLCGVGALVLLFLLFHVMPRFARVFDGMAGPLPWSAELMLGWSRLLGGHAALPWTVLGVLAAGGVWLLRSPAARARALRVLGAWAPLRRLLHTYHLARWYRATGLLVAGGIVLPEALALAQALLPAALQPAGRDVQRAVHDGLMPSAAYRRAGMATAVADKLLVAGERSGELGTVLGRIAHFHDEEVGRTLERAMRAFEPIVMVLIGVGVGLLVLLMYLPIFDLASALP</sequence>
<dbReference type="InterPro" id="IPR018076">
    <property type="entry name" value="T2SS_GspF_dom"/>
</dbReference>
<evidence type="ECO:0000259" key="8">
    <source>
        <dbReference type="Pfam" id="PF00482"/>
    </source>
</evidence>
<dbReference type="Proteomes" id="UP000737171">
    <property type="component" value="Unassembled WGS sequence"/>
</dbReference>
<evidence type="ECO:0000313" key="9">
    <source>
        <dbReference type="EMBL" id="NRF68877.1"/>
    </source>
</evidence>
<feature type="transmembrane region" description="Helical" evidence="7">
    <location>
        <begin position="221"/>
        <end position="239"/>
    </location>
</feature>
<comment type="similarity">
    <text evidence="2">Belongs to the GSP F family.</text>
</comment>
<keyword evidence="3" id="KW-1003">Cell membrane</keyword>
<evidence type="ECO:0000256" key="4">
    <source>
        <dbReference type="ARBA" id="ARBA00022692"/>
    </source>
</evidence>
<dbReference type="Gene3D" id="1.20.81.30">
    <property type="entry name" value="Type II secretion system (T2SS), domain F"/>
    <property type="match status" value="2"/>
</dbReference>
<keyword evidence="4 7" id="KW-0812">Transmembrane</keyword>
<keyword evidence="6 7" id="KW-0472">Membrane</keyword>
<feature type="domain" description="Type II secretion system protein GspF" evidence="8">
    <location>
        <begin position="68"/>
        <end position="189"/>
    </location>
</feature>
<dbReference type="PRINTS" id="PR00812">
    <property type="entry name" value="BCTERIALGSPF"/>
</dbReference>
<dbReference type="EMBL" id="JABRWJ010000005">
    <property type="protein sequence ID" value="NRF68877.1"/>
    <property type="molecule type" value="Genomic_DNA"/>
</dbReference>
<gene>
    <name evidence="9" type="ORF">HLB44_17935</name>
</gene>
<feature type="transmembrane region" description="Helical" evidence="7">
    <location>
        <begin position="371"/>
        <end position="391"/>
    </location>
</feature>
<evidence type="ECO:0000313" key="10">
    <source>
        <dbReference type="Proteomes" id="UP000737171"/>
    </source>
</evidence>
<keyword evidence="10" id="KW-1185">Reference proteome</keyword>
<evidence type="ECO:0000256" key="7">
    <source>
        <dbReference type="SAM" id="Phobius"/>
    </source>
</evidence>
<reference evidence="9 10" key="1">
    <citation type="submission" date="2020-05" db="EMBL/GenBank/DDBJ databases">
        <title>Aquincola sp. isolate from soil.</title>
        <authorList>
            <person name="Han J."/>
            <person name="Kim D.-U."/>
        </authorList>
    </citation>
    <scope>NUCLEOTIDE SEQUENCE [LARGE SCALE GENOMIC DNA]</scope>
    <source>
        <strain evidence="9 10">S2</strain>
    </source>
</reference>
<name>A0ABX2EJN9_9BURK</name>
<evidence type="ECO:0000256" key="5">
    <source>
        <dbReference type="ARBA" id="ARBA00022989"/>
    </source>
</evidence>
<dbReference type="Pfam" id="PF00482">
    <property type="entry name" value="T2SSF"/>
    <property type="match status" value="2"/>
</dbReference>
<accession>A0ABX2EJN9</accession>
<dbReference type="InterPro" id="IPR042094">
    <property type="entry name" value="T2SS_GspF_sf"/>
</dbReference>
<evidence type="ECO:0000256" key="2">
    <source>
        <dbReference type="ARBA" id="ARBA00005745"/>
    </source>
</evidence>
<proteinExistence type="inferred from homology"/>
<dbReference type="InterPro" id="IPR003004">
    <property type="entry name" value="GspF/PilC"/>
</dbReference>
<evidence type="ECO:0000256" key="6">
    <source>
        <dbReference type="ARBA" id="ARBA00023136"/>
    </source>
</evidence>
<dbReference type="PANTHER" id="PTHR30012">
    <property type="entry name" value="GENERAL SECRETION PATHWAY PROTEIN"/>
    <property type="match status" value="1"/>
</dbReference>
<feature type="domain" description="Type II secretion system protein GspF" evidence="8">
    <location>
        <begin position="270"/>
        <end position="390"/>
    </location>
</feature>
<dbReference type="RefSeq" id="WP_173125004.1">
    <property type="nucleotide sequence ID" value="NZ_JABRWJ010000005.1"/>
</dbReference>